<evidence type="ECO:0000259" key="2">
    <source>
        <dbReference type="SMART" id="SM00355"/>
    </source>
</evidence>
<dbReference type="GO" id="GO:0008270">
    <property type="term" value="F:zinc ion binding"/>
    <property type="evidence" value="ECO:0007669"/>
    <property type="project" value="InterPro"/>
</dbReference>
<feature type="compositionally biased region" description="Basic and acidic residues" evidence="1">
    <location>
        <begin position="318"/>
        <end position="336"/>
    </location>
</feature>
<feature type="domain" description="U1-type" evidence="3">
    <location>
        <begin position="394"/>
        <end position="425"/>
    </location>
</feature>
<sequence>MEFNFGRIDGRTAPSRSSPSPSSQSSSYSSDDQARRGGNYSMGPDLLKNPRLLYTLQREIENEIIRHEIIAAEIERRRLPEEEARRELMIEREMAMHRAREMGLSIDDRLLMQLHTRYPWFPFSRNLGLGFGHDVLPSTPPHFSHGLWSGLDVNKKDELTMLGKPDSNFCGSKPKAATPPSGSGGNPSTSSNKPKEWSCALCRFSATTERGLDVHLQESRGGADQKMKTKVQKESVKANKTVGGLNQKVKGGLHEHPQESRGGAGQKMKIKMQEESVKANKTVVGLDQKVNGGLDQRPQVKKHKVKEGLPGAQKWGKKYTESRDSAGQEMKAKAEKGSVKANKTVVGLDQKGKGGQALQVKPYPNLCGSKQEAATLPADSGKLRLMGLKKPMHWSCALCQVSATSKGELVKHLQGKKHKAKEEELLGAQKGTKKSTESRDIAGQEMKTKVEEKSVKANKTVVGSDQKGKGGQALQVKPYPNLCGSKQEAGALPADSGKRRLTTLKKPMHWSCALCQVSATSKRGLDEHLQGKKHKAKEEGLDRGKKHMARSNESEKNDEVVPLTTSTTIVTPLEPTEKVEDEDVVAKESNEETADSVIENAEDEEVVVYRGRQSGPDAADSLLC</sequence>
<evidence type="ECO:0008006" key="6">
    <source>
        <dbReference type="Google" id="ProtNLM"/>
    </source>
</evidence>
<dbReference type="PANTHER" id="PTHR47487">
    <property type="entry name" value="OS06G0651300 PROTEIN-RELATED"/>
    <property type="match status" value="1"/>
</dbReference>
<feature type="region of interest" description="Disordered" evidence="1">
    <location>
        <begin position="247"/>
        <end position="266"/>
    </location>
</feature>
<feature type="domain" description="C2H2-type" evidence="2">
    <location>
        <begin position="197"/>
        <end position="217"/>
    </location>
</feature>
<feature type="compositionally biased region" description="Basic and acidic residues" evidence="1">
    <location>
        <begin position="525"/>
        <end position="543"/>
    </location>
</feature>
<dbReference type="SUPFAM" id="SSF57667">
    <property type="entry name" value="beta-beta-alpha zinc fingers"/>
    <property type="match status" value="2"/>
</dbReference>
<dbReference type="AlphaFoldDB" id="A0A2H5PT69"/>
<keyword evidence="5" id="KW-1185">Reference proteome</keyword>
<dbReference type="Gene3D" id="3.30.160.60">
    <property type="entry name" value="Classic Zinc Finger"/>
    <property type="match status" value="2"/>
</dbReference>
<feature type="compositionally biased region" description="Basic and acidic residues" evidence="1">
    <location>
        <begin position="550"/>
        <end position="559"/>
    </location>
</feature>
<dbReference type="Proteomes" id="UP000236630">
    <property type="component" value="Unassembled WGS sequence"/>
</dbReference>
<feature type="domain" description="U1-type" evidence="3">
    <location>
        <begin position="510"/>
        <end position="541"/>
    </location>
</feature>
<dbReference type="GO" id="GO:0003676">
    <property type="term" value="F:nucleic acid binding"/>
    <property type="evidence" value="ECO:0007669"/>
    <property type="project" value="InterPro"/>
</dbReference>
<feature type="compositionally biased region" description="Low complexity" evidence="1">
    <location>
        <begin position="14"/>
        <end position="30"/>
    </location>
</feature>
<gene>
    <name evidence="4" type="ORF">CUMW_164960</name>
</gene>
<dbReference type="InterPro" id="IPR003604">
    <property type="entry name" value="Matrin/U1-like-C_Znf_C2H2"/>
</dbReference>
<evidence type="ECO:0000256" key="1">
    <source>
        <dbReference type="SAM" id="MobiDB-lite"/>
    </source>
</evidence>
<dbReference type="InterPro" id="IPR013087">
    <property type="entry name" value="Znf_C2H2_type"/>
</dbReference>
<evidence type="ECO:0000259" key="3">
    <source>
        <dbReference type="SMART" id="SM00451"/>
    </source>
</evidence>
<dbReference type="InterPro" id="IPR036236">
    <property type="entry name" value="Znf_C2H2_sf"/>
</dbReference>
<proteinExistence type="predicted"/>
<dbReference type="Pfam" id="PF12874">
    <property type="entry name" value="zf-met"/>
    <property type="match status" value="2"/>
</dbReference>
<dbReference type="SMART" id="SM00355">
    <property type="entry name" value="ZnF_C2H2"/>
    <property type="match status" value="3"/>
</dbReference>
<comment type="caution">
    <text evidence="4">The sequence shown here is derived from an EMBL/GenBank/DDBJ whole genome shotgun (WGS) entry which is preliminary data.</text>
</comment>
<feature type="region of interest" description="Disordered" evidence="1">
    <location>
        <begin position="315"/>
        <end position="336"/>
    </location>
</feature>
<feature type="region of interest" description="Disordered" evidence="1">
    <location>
        <begin position="525"/>
        <end position="602"/>
    </location>
</feature>
<accession>A0A2H5PT69</accession>
<reference evidence="4 5" key="1">
    <citation type="journal article" date="2017" name="Front. Genet.">
        <title>Draft sequencing of the heterozygous diploid genome of Satsuma (Citrus unshiu Marc.) using a hybrid assembly approach.</title>
        <authorList>
            <person name="Shimizu T."/>
            <person name="Tanizawa Y."/>
            <person name="Mochizuki T."/>
            <person name="Nagasaki H."/>
            <person name="Yoshioka T."/>
            <person name="Toyoda A."/>
            <person name="Fujiyama A."/>
            <person name="Kaminuma E."/>
            <person name="Nakamura Y."/>
        </authorList>
    </citation>
    <scope>NUCLEOTIDE SEQUENCE [LARGE SCALE GENOMIC DNA]</scope>
    <source>
        <strain evidence="5">cv. Miyagawa wase</strain>
    </source>
</reference>
<feature type="region of interest" description="Disordered" evidence="1">
    <location>
        <begin position="164"/>
        <end position="195"/>
    </location>
</feature>
<name>A0A2H5PT69_CITUN</name>
<protein>
    <recommendedName>
        <fullName evidence="6">C2H2-type domain-containing protein</fullName>
    </recommendedName>
</protein>
<evidence type="ECO:0000313" key="4">
    <source>
        <dbReference type="EMBL" id="GAY55541.1"/>
    </source>
</evidence>
<dbReference type="EMBL" id="BDQV01000121">
    <property type="protein sequence ID" value="GAY55541.1"/>
    <property type="molecule type" value="Genomic_DNA"/>
</dbReference>
<dbReference type="PANTHER" id="PTHR47487:SF8">
    <property type="entry name" value="OS08G0270900 PROTEIN"/>
    <property type="match status" value="1"/>
</dbReference>
<dbReference type="SMART" id="SM00451">
    <property type="entry name" value="ZnF_U1"/>
    <property type="match status" value="2"/>
</dbReference>
<organism evidence="4 5">
    <name type="scientific">Citrus unshiu</name>
    <name type="common">Satsuma mandarin</name>
    <name type="synonym">Citrus nobilis var. unshiu</name>
    <dbReference type="NCBI Taxonomy" id="55188"/>
    <lineage>
        <taxon>Eukaryota</taxon>
        <taxon>Viridiplantae</taxon>
        <taxon>Streptophyta</taxon>
        <taxon>Embryophyta</taxon>
        <taxon>Tracheophyta</taxon>
        <taxon>Spermatophyta</taxon>
        <taxon>Magnoliopsida</taxon>
        <taxon>eudicotyledons</taxon>
        <taxon>Gunneridae</taxon>
        <taxon>Pentapetalae</taxon>
        <taxon>rosids</taxon>
        <taxon>malvids</taxon>
        <taxon>Sapindales</taxon>
        <taxon>Rutaceae</taxon>
        <taxon>Aurantioideae</taxon>
        <taxon>Citrus</taxon>
    </lineage>
</organism>
<feature type="domain" description="C2H2-type" evidence="2">
    <location>
        <begin position="394"/>
        <end position="418"/>
    </location>
</feature>
<feature type="region of interest" description="Disordered" evidence="1">
    <location>
        <begin position="1"/>
        <end position="43"/>
    </location>
</feature>
<evidence type="ECO:0000313" key="5">
    <source>
        <dbReference type="Proteomes" id="UP000236630"/>
    </source>
</evidence>
<feature type="compositionally biased region" description="Low complexity" evidence="1">
    <location>
        <begin position="178"/>
        <end position="192"/>
    </location>
</feature>
<feature type="domain" description="C2H2-type" evidence="2">
    <location>
        <begin position="510"/>
        <end position="534"/>
    </location>
</feature>